<dbReference type="SUPFAM" id="SSF52172">
    <property type="entry name" value="CheY-like"/>
    <property type="match status" value="1"/>
</dbReference>
<evidence type="ECO:0008006" key="8">
    <source>
        <dbReference type="Google" id="ProtNLM"/>
    </source>
</evidence>
<keyword evidence="3" id="KW-0805">Transcription regulation</keyword>
<dbReference type="Gene3D" id="1.10.10.60">
    <property type="entry name" value="Homeodomain-like"/>
    <property type="match status" value="1"/>
</dbReference>
<dbReference type="SUPFAM" id="SSF52540">
    <property type="entry name" value="P-loop containing nucleoside triphosphate hydrolases"/>
    <property type="match status" value="1"/>
</dbReference>
<dbReference type="Gene3D" id="1.10.8.60">
    <property type="match status" value="1"/>
</dbReference>
<dbReference type="SMART" id="SM00448">
    <property type="entry name" value="REC"/>
    <property type="match status" value="1"/>
</dbReference>
<protein>
    <recommendedName>
        <fullName evidence="8">Response regulator of zinc sigma-54-dependent two-component system</fullName>
    </recommendedName>
</protein>
<dbReference type="InterPro" id="IPR009057">
    <property type="entry name" value="Homeodomain-like_sf"/>
</dbReference>
<dbReference type="CDD" id="cd00009">
    <property type="entry name" value="AAA"/>
    <property type="match status" value="1"/>
</dbReference>
<dbReference type="InterPro" id="IPR002078">
    <property type="entry name" value="Sigma_54_int"/>
</dbReference>
<accession>A0A3B0XE15</accession>
<dbReference type="GO" id="GO:0043565">
    <property type="term" value="F:sequence-specific DNA binding"/>
    <property type="evidence" value="ECO:0007669"/>
    <property type="project" value="InterPro"/>
</dbReference>
<name>A0A3B0XE15_9ZZZZ</name>
<evidence type="ECO:0000256" key="1">
    <source>
        <dbReference type="ARBA" id="ARBA00022741"/>
    </source>
</evidence>
<dbReference type="EMBL" id="UOFH01000193">
    <property type="protein sequence ID" value="VAW61682.1"/>
    <property type="molecule type" value="Genomic_DNA"/>
</dbReference>
<dbReference type="PROSITE" id="PS50045">
    <property type="entry name" value="SIGMA54_INTERACT_4"/>
    <property type="match status" value="1"/>
</dbReference>
<sequence>MNKKPSICLIEDDSVMGESLNQRLMLEGYNVAWFKDGMTAKHALEHEIYDAMICDVRLPDIRGDELYKKLISQSVVMPPAIFMTGYGAINNAVELLKLGALDYLTKPFDPKELMEKVHIICGSGHTNTDIKAKLFANSSAMLKVVQQLPRIAKHKSTNVLLSGELGVGKKVIASVIHNMTKNDGPFINVDCGSLFMEENEVDFSPDSPNAKSENLQPIATLFKKAKGGTLFFNEINQMPMRLQAELLRVIQETVAVSPSASEVNEDRVRFIFSSNKNLKFCVERGTLREDLYYRINVVRLSVPPLRERLEDIVPMAEYFISRNNKNFPKESKMLSSESKKVLMAYDWPGNVSELSHVIERGFTLTHENVLSASSFELNVTDKIRVEKTTSSLKKQLSESERELLISALNLHGWSIQKTAVHLSVCRKTLWQKMKKYNISKPEF</sequence>
<reference evidence="7" key="1">
    <citation type="submission" date="2018-06" db="EMBL/GenBank/DDBJ databases">
        <authorList>
            <person name="Zhirakovskaya E."/>
        </authorList>
    </citation>
    <scope>NUCLEOTIDE SEQUENCE</scope>
</reference>
<dbReference type="PROSITE" id="PS50110">
    <property type="entry name" value="RESPONSE_REGULATORY"/>
    <property type="match status" value="1"/>
</dbReference>
<evidence type="ECO:0000256" key="3">
    <source>
        <dbReference type="ARBA" id="ARBA00023015"/>
    </source>
</evidence>
<dbReference type="InterPro" id="IPR011006">
    <property type="entry name" value="CheY-like_superfamily"/>
</dbReference>
<keyword evidence="2" id="KW-0067">ATP-binding</keyword>
<dbReference type="PRINTS" id="PR01590">
    <property type="entry name" value="HTHFIS"/>
</dbReference>
<evidence type="ECO:0000259" key="6">
    <source>
        <dbReference type="PROSITE" id="PS50110"/>
    </source>
</evidence>
<evidence type="ECO:0000259" key="5">
    <source>
        <dbReference type="PROSITE" id="PS50045"/>
    </source>
</evidence>
<dbReference type="GO" id="GO:0005524">
    <property type="term" value="F:ATP binding"/>
    <property type="evidence" value="ECO:0007669"/>
    <property type="project" value="UniProtKB-KW"/>
</dbReference>
<organism evidence="7">
    <name type="scientific">hydrothermal vent metagenome</name>
    <dbReference type="NCBI Taxonomy" id="652676"/>
    <lineage>
        <taxon>unclassified sequences</taxon>
        <taxon>metagenomes</taxon>
        <taxon>ecological metagenomes</taxon>
    </lineage>
</organism>
<dbReference type="AlphaFoldDB" id="A0A3B0XE15"/>
<keyword evidence="4" id="KW-0804">Transcription</keyword>
<dbReference type="Gene3D" id="3.40.50.2300">
    <property type="match status" value="1"/>
</dbReference>
<dbReference type="Pfam" id="PF02954">
    <property type="entry name" value="HTH_8"/>
    <property type="match status" value="1"/>
</dbReference>
<keyword evidence="1" id="KW-0547">Nucleotide-binding</keyword>
<dbReference type="Pfam" id="PF00158">
    <property type="entry name" value="Sigma54_activat"/>
    <property type="match status" value="1"/>
</dbReference>
<dbReference type="GO" id="GO:0000160">
    <property type="term" value="P:phosphorelay signal transduction system"/>
    <property type="evidence" value="ECO:0007669"/>
    <property type="project" value="InterPro"/>
</dbReference>
<evidence type="ECO:0000256" key="2">
    <source>
        <dbReference type="ARBA" id="ARBA00022840"/>
    </source>
</evidence>
<feature type="domain" description="Sigma-54 factor interaction" evidence="5">
    <location>
        <begin position="134"/>
        <end position="363"/>
    </location>
</feature>
<dbReference type="PANTHER" id="PTHR32071">
    <property type="entry name" value="TRANSCRIPTIONAL REGULATORY PROTEIN"/>
    <property type="match status" value="1"/>
</dbReference>
<dbReference type="PANTHER" id="PTHR32071:SF57">
    <property type="entry name" value="C4-DICARBOXYLATE TRANSPORT TRANSCRIPTIONAL REGULATORY PROTEIN DCTD"/>
    <property type="match status" value="1"/>
</dbReference>
<gene>
    <name evidence="7" type="ORF">MNBD_GAMMA08-67</name>
</gene>
<dbReference type="Pfam" id="PF25601">
    <property type="entry name" value="AAA_lid_14"/>
    <property type="match status" value="1"/>
</dbReference>
<dbReference type="SUPFAM" id="SSF46689">
    <property type="entry name" value="Homeodomain-like"/>
    <property type="match status" value="1"/>
</dbReference>
<evidence type="ECO:0000313" key="7">
    <source>
        <dbReference type="EMBL" id="VAW61682.1"/>
    </source>
</evidence>
<dbReference type="InterPro" id="IPR027417">
    <property type="entry name" value="P-loop_NTPase"/>
</dbReference>
<evidence type="ECO:0000256" key="4">
    <source>
        <dbReference type="ARBA" id="ARBA00023163"/>
    </source>
</evidence>
<feature type="domain" description="Response regulatory" evidence="6">
    <location>
        <begin position="6"/>
        <end position="121"/>
    </location>
</feature>
<dbReference type="GO" id="GO:0006355">
    <property type="term" value="P:regulation of DNA-templated transcription"/>
    <property type="evidence" value="ECO:0007669"/>
    <property type="project" value="InterPro"/>
</dbReference>
<dbReference type="Pfam" id="PF00072">
    <property type="entry name" value="Response_reg"/>
    <property type="match status" value="1"/>
</dbReference>
<dbReference type="InterPro" id="IPR002197">
    <property type="entry name" value="HTH_Fis"/>
</dbReference>
<dbReference type="InterPro" id="IPR001789">
    <property type="entry name" value="Sig_transdc_resp-reg_receiver"/>
</dbReference>
<dbReference type="Gene3D" id="3.40.50.300">
    <property type="entry name" value="P-loop containing nucleotide triphosphate hydrolases"/>
    <property type="match status" value="1"/>
</dbReference>
<dbReference type="InterPro" id="IPR058031">
    <property type="entry name" value="AAA_lid_NorR"/>
</dbReference>
<proteinExistence type="predicted"/>